<dbReference type="SUPFAM" id="SSF111364">
    <property type="entry name" value="Tsx-like channel"/>
    <property type="match status" value="1"/>
</dbReference>
<evidence type="ECO:0000256" key="2">
    <source>
        <dbReference type="SAM" id="SignalP"/>
    </source>
</evidence>
<protein>
    <submittedName>
        <fullName evidence="3">Ion channel protein Tsx</fullName>
    </submittedName>
</protein>
<dbReference type="RefSeq" id="WP_284207672.1">
    <property type="nucleotide sequence ID" value="NZ_BSSU01000008.1"/>
</dbReference>
<keyword evidence="4" id="KW-1185">Reference proteome</keyword>
<evidence type="ECO:0000313" key="3">
    <source>
        <dbReference type="EMBL" id="GLX82311.1"/>
    </source>
</evidence>
<comment type="similarity">
    <text evidence="1">Belongs to the nucleoside-specific channel-forming outer membrane porin (Tsx) (TC 1.B.10) family.</text>
</comment>
<feature type="chain" id="PRO_5046221233" evidence="2">
    <location>
        <begin position="24"/>
        <end position="251"/>
    </location>
</feature>
<accession>A0ABQ6H780</accession>
<name>A0ABQ6H780_9GAMM</name>
<dbReference type="Gene3D" id="2.40.230.20">
    <property type="entry name" value="Nucleoside-specific channel-forming protein, Tsx-like"/>
    <property type="match status" value="1"/>
</dbReference>
<evidence type="ECO:0000313" key="4">
    <source>
        <dbReference type="Proteomes" id="UP001157133"/>
    </source>
</evidence>
<proteinExistence type="inferred from homology"/>
<reference evidence="3 4" key="1">
    <citation type="submission" date="2023-03" db="EMBL/GenBank/DDBJ databases">
        <title>Draft genome sequence of Thalassotalea eurytherma JCM 18482T.</title>
        <authorList>
            <person name="Sawabe T."/>
        </authorList>
    </citation>
    <scope>NUCLEOTIDE SEQUENCE [LARGE SCALE GENOMIC DNA]</scope>
    <source>
        <strain evidence="3 4">JCM 18482</strain>
    </source>
</reference>
<evidence type="ECO:0000256" key="1">
    <source>
        <dbReference type="ARBA" id="ARBA00008728"/>
    </source>
</evidence>
<organism evidence="3 4">
    <name type="scientific">Thalassotalea eurytherma</name>
    <dbReference type="NCBI Taxonomy" id="1144278"/>
    <lineage>
        <taxon>Bacteria</taxon>
        <taxon>Pseudomonadati</taxon>
        <taxon>Pseudomonadota</taxon>
        <taxon>Gammaproteobacteria</taxon>
        <taxon>Alteromonadales</taxon>
        <taxon>Colwelliaceae</taxon>
        <taxon>Thalassotalea</taxon>
    </lineage>
</organism>
<comment type="caution">
    <text evidence="3">The sequence shown here is derived from an EMBL/GenBank/DDBJ whole genome shotgun (WGS) entry which is preliminary data.</text>
</comment>
<dbReference type="InterPro" id="IPR036777">
    <property type="entry name" value="Channel_Tsx-like_sf"/>
</dbReference>
<dbReference type="Pfam" id="PF03502">
    <property type="entry name" value="Channel_Tsx"/>
    <property type="match status" value="1"/>
</dbReference>
<sequence>MKNAQLSSLIAALPLALSGNVTAETLWSSNSFSYLKNTSDFEVLTNDSIDVFTFEHVSGHNWGDLFLFADRTLADADNETPEFKGTYGEISPRLSLSYAFGKDMSFGIIKDTYLATTFEMSSDTFGSFDNVLVGIGTDLAIPHFTFVKANVYYANNDNIDDDYQLTMSWGYNFPSANHKVSFNGFFDWSSAADDHESEFHFNPQLLVDVGHYFEKPGHFEAGIEYSYWNNKYGISGLDDESVVSAMIKVTL</sequence>
<dbReference type="InterPro" id="IPR018013">
    <property type="entry name" value="Channel_Tsx-like"/>
</dbReference>
<gene>
    <name evidence="3" type="primary">tsx</name>
    <name evidence="3" type="ORF">theurythT_17630</name>
</gene>
<dbReference type="EMBL" id="BSSU01000008">
    <property type="protein sequence ID" value="GLX82311.1"/>
    <property type="molecule type" value="Genomic_DNA"/>
</dbReference>
<feature type="signal peptide" evidence="2">
    <location>
        <begin position="1"/>
        <end position="23"/>
    </location>
</feature>
<keyword evidence="2" id="KW-0732">Signal</keyword>
<dbReference type="Proteomes" id="UP001157133">
    <property type="component" value="Unassembled WGS sequence"/>
</dbReference>